<protein>
    <recommendedName>
        <fullName evidence="5">EKC/KEOPS complex subunit BUD32</fullName>
        <ecNumber evidence="3">2.7.11.1</ecNumber>
    </recommendedName>
    <alternativeName>
        <fullName evidence="11 12">Atypical Serine/threonine protein kinase BUD32</fullName>
    </alternativeName>
    <alternativeName>
        <fullName evidence="4">EKC/KEOPS complex subunit bud32</fullName>
    </alternativeName>
</protein>
<dbReference type="OrthoDB" id="5979581at2759"/>
<accession>A0A0F2MCI0</accession>
<dbReference type="GO" id="GO:0043484">
    <property type="term" value="P:regulation of RNA splicing"/>
    <property type="evidence" value="ECO:0007669"/>
    <property type="project" value="TreeGrafter"/>
</dbReference>
<dbReference type="InterPro" id="IPR008266">
    <property type="entry name" value="Tyr_kinase_AS"/>
</dbReference>
<dbReference type="InterPro" id="IPR017441">
    <property type="entry name" value="Protein_kinase_ATP_BS"/>
</dbReference>
<dbReference type="Gene3D" id="1.10.510.10">
    <property type="entry name" value="Transferase(Phosphotransferase) domain 1"/>
    <property type="match status" value="1"/>
</dbReference>
<dbReference type="Gene3D" id="3.30.200.20">
    <property type="entry name" value="Phosphorylase Kinase, domain 1"/>
    <property type="match status" value="1"/>
</dbReference>
<comment type="function">
    <text evidence="1">Component of the EKC/KEOPS complex that is required for the formation of a threonylcarbamoyl group on adenosine at position 37 (t(6)A37) in tRNAs that read codons beginning with adenine. The complex is probably involved in the transfer of the threonylcarbamoyl moiety of threonylcarbamoyl-AMP (TC-AMP) to the N6 group of A37. BUD32 has ATPase activity in the context of the EKC/KEOPS complex and likely plays a supporting role to the catalytic subunit KAE1. The EKC/KEOPS complex also promotes both telomere uncapping and telomere elongation. The complex is required for efficient recruitment of transcriptional coactivators.</text>
</comment>
<evidence type="ECO:0000256" key="6">
    <source>
        <dbReference type="ARBA" id="ARBA00022527"/>
    </source>
</evidence>
<feature type="binding site" evidence="15">
    <location>
        <position position="92"/>
    </location>
    <ligand>
        <name>ATP</name>
        <dbReference type="ChEBI" id="CHEBI:30616"/>
    </ligand>
</feature>
<dbReference type="PROSITE" id="PS50011">
    <property type="entry name" value="PROTEIN_KINASE_DOM"/>
    <property type="match status" value="1"/>
</dbReference>
<gene>
    <name evidence="17" type="ORF">SPSK_02506</name>
</gene>
<dbReference type="Proteomes" id="UP000033710">
    <property type="component" value="Unassembled WGS sequence"/>
</dbReference>
<evidence type="ECO:0000256" key="10">
    <source>
        <dbReference type="ARBA" id="ARBA00022840"/>
    </source>
</evidence>
<keyword evidence="7" id="KW-0808">Transferase</keyword>
<evidence type="ECO:0000256" key="2">
    <source>
        <dbReference type="ARBA" id="ARBA00011534"/>
    </source>
</evidence>
<dbReference type="GO" id="GO:0005634">
    <property type="term" value="C:nucleus"/>
    <property type="evidence" value="ECO:0007669"/>
    <property type="project" value="TreeGrafter"/>
</dbReference>
<proteinExistence type="predicted"/>
<dbReference type="PROSITE" id="PS00109">
    <property type="entry name" value="PROTEIN_KINASE_TYR"/>
    <property type="match status" value="1"/>
</dbReference>
<evidence type="ECO:0000256" key="12">
    <source>
        <dbReference type="ARBA" id="ARBA00033194"/>
    </source>
</evidence>
<reference evidence="17 18" key="2">
    <citation type="journal article" date="2015" name="Eukaryot. Cell">
        <title>Asexual propagation of a virulent clone complex in a human and feline outbreak of sporotrichosis.</title>
        <authorList>
            <person name="Teixeira Mde M."/>
            <person name="Rodrigues A.M."/>
            <person name="Tsui C.K."/>
            <person name="de Almeida L.G."/>
            <person name="Van Diepeningen A.D."/>
            <person name="van den Ende B.G."/>
            <person name="Fernandes G.F."/>
            <person name="Kano R."/>
            <person name="Hamelin R.C."/>
            <person name="Lopes-Bezerra L.M."/>
            <person name="Vasconcelos A.T."/>
            <person name="de Hoog S."/>
            <person name="de Camargo Z.P."/>
            <person name="Felipe M.S."/>
        </authorList>
    </citation>
    <scope>NUCLEOTIDE SEQUENCE [LARGE SCALE GENOMIC DNA]</scope>
    <source>
        <strain evidence="17 18">1099-18</strain>
    </source>
</reference>
<dbReference type="InterPro" id="IPR011009">
    <property type="entry name" value="Kinase-like_dom_sf"/>
</dbReference>
<dbReference type="EC" id="2.7.11.1" evidence="3"/>
<dbReference type="InterPro" id="IPR000719">
    <property type="entry name" value="Prot_kinase_dom"/>
</dbReference>
<sequence>MDTELPDDASFEYAGVLDHAPATSHGTYLDGINEGLEPLEEYREGGYHPIHLGDTIGVAGRYRVLCKLGHGGFGTVWLCRDTRDTTGYVAVKVMVADIAPEAVPDLTLVRFDRSAPGAEHIAIPLDAFSIEGPNGVHQCLVLPVLGPCVSPEFWLRMKQDPGPVLRDMAQQTTKAMQFLHRHGLCHGDFRTSNILVKLASLNKLSEDELLSLLGQPKEVHVRTESGGDLSTSSPRYLTPAADLSRLGDAYLTDQICVIDFGESYAIASPPADMGMPENYLPPEVLLDEESAVGPACDLWALGCTLFEIRQQIPLFYMIYGNDTDELLSEMARADFFDDRAAWLREDDTEAWSLEVALSKSIEIVEPGSGEQDDVARTSLITSEAEQKRIADLLYKLFRYDPEKRLSAEDVVAHEWFTM</sequence>
<evidence type="ECO:0000256" key="13">
    <source>
        <dbReference type="ARBA" id="ARBA00047899"/>
    </source>
</evidence>
<dbReference type="GO" id="GO:0004674">
    <property type="term" value="F:protein serine/threonine kinase activity"/>
    <property type="evidence" value="ECO:0007669"/>
    <property type="project" value="UniProtKB-KW"/>
</dbReference>
<evidence type="ECO:0000256" key="4">
    <source>
        <dbReference type="ARBA" id="ARBA00013948"/>
    </source>
</evidence>
<dbReference type="AlphaFoldDB" id="A0A0F2MCI0"/>
<dbReference type="InterPro" id="IPR051175">
    <property type="entry name" value="CLK_kinases"/>
</dbReference>
<evidence type="ECO:0000256" key="15">
    <source>
        <dbReference type="PROSITE-ProRule" id="PRU10141"/>
    </source>
</evidence>
<dbReference type="PANTHER" id="PTHR45646">
    <property type="entry name" value="SERINE/THREONINE-PROTEIN KINASE DOA-RELATED"/>
    <property type="match status" value="1"/>
</dbReference>
<dbReference type="GeneID" id="27664652"/>
<keyword evidence="6" id="KW-0723">Serine/threonine-protein kinase</keyword>
<dbReference type="GO" id="GO:0005524">
    <property type="term" value="F:ATP binding"/>
    <property type="evidence" value="ECO:0007669"/>
    <property type="project" value="UniProtKB-UniRule"/>
</dbReference>
<organism evidence="17 18">
    <name type="scientific">Sporothrix schenckii 1099-18</name>
    <dbReference type="NCBI Taxonomy" id="1397361"/>
    <lineage>
        <taxon>Eukaryota</taxon>
        <taxon>Fungi</taxon>
        <taxon>Dikarya</taxon>
        <taxon>Ascomycota</taxon>
        <taxon>Pezizomycotina</taxon>
        <taxon>Sordariomycetes</taxon>
        <taxon>Sordariomycetidae</taxon>
        <taxon>Ophiostomatales</taxon>
        <taxon>Ophiostomataceae</taxon>
        <taxon>Sporothrix</taxon>
    </lineage>
</organism>
<name>A0A0F2MCI0_SPOSC</name>
<feature type="domain" description="Protein kinase" evidence="16">
    <location>
        <begin position="62"/>
        <end position="416"/>
    </location>
</feature>
<reference evidence="17 18" key="1">
    <citation type="journal article" date="2014" name="BMC Genomics">
        <title>Comparative genomics of the major fungal agents of human and animal Sporotrichosis: Sporothrix schenckii and Sporothrix brasiliensis.</title>
        <authorList>
            <person name="Teixeira M.M."/>
            <person name="de Almeida L.G."/>
            <person name="Kubitschek-Barreira P."/>
            <person name="Alves F.L."/>
            <person name="Kioshima E.S."/>
            <person name="Abadio A.K."/>
            <person name="Fernandes L."/>
            <person name="Derengowski L.S."/>
            <person name="Ferreira K.S."/>
            <person name="Souza R.C."/>
            <person name="Ruiz J.C."/>
            <person name="de Andrade N.C."/>
            <person name="Paes H.C."/>
            <person name="Nicola A.M."/>
            <person name="Albuquerque P."/>
            <person name="Gerber A.L."/>
            <person name="Martins V.P."/>
            <person name="Peconick L.D."/>
            <person name="Neto A.V."/>
            <person name="Chaucanez C.B."/>
            <person name="Silva P.A."/>
            <person name="Cunha O.L."/>
            <person name="de Oliveira F.F."/>
            <person name="dos Santos T.C."/>
            <person name="Barros A.L."/>
            <person name="Soares M.A."/>
            <person name="de Oliveira L.M."/>
            <person name="Marini M.M."/>
            <person name="Villalobos-Duno H."/>
            <person name="Cunha M.M."/>
            <person name="de Hoog S."/>
            <person name="da Silveira J.F."/>
            <person name="Henrissat B."/>
            <person name="Nino-Vega G.A."/>
            <person name="Cisalpino P.S."/>
            <person name="Mora-Montes H.M."/>
            <person name="Almeida S.R."/>
            <person name="Stajich J.E."/>
            <person name="Lopes-Bezerra L.M."/>
            <person name="Vasconcelos A.T."/>
            <person name="Felipe M.S."/>
        </authorList>
    </citation>
    <scope>NUCLEOTIDE SEQUENCE [LARGE SCALE GENOMIC DNA]</scope>
    <source>
        <strain evidence="17 18">1099-18</strain>
    </source>
</reference>
<comment type="catalytic activity">
    <reaction evidence="14">
        <text>L-seryl-[protein] + ATP = O-phospho-L-seryl-[protein] + ADP + H(+)</text>
        <dbReference type="Rhea" id="RHEA:17989"/>
        <dbReference type="Rhea" id="RHEA-COMP:9863"/>
        <dbReference type="Rhea" id="RHEA-COMP:11604"/>
        <dbReference type="ChEBI" id="CHEBI:15378"/>
        <dbReference type="ChEBI" id="CHEBI:29999"/>
        <dbReference type="ChEBI" id="CHEBI:30616"/>
        <dbReference type="ChEBI" id="CHEBI:83421"/>
        <dbReference type="ChEBI" id="CHEBI:456216"/>
        <dbReference type="EC" id="2.7.11.1"/>
    </reaction>
</comment>
<comment type="subunit">
    <text evidence="2">Component of the EKC/KEOPS complex composed of at least BUD32, CGI121, GON7, KAE1 and PCC1; the whole complex dimerizes.</text>
</comment>
<comment type="catalytic activity">
    <reaction evidence="13">
        <text>L-threonyl-[protein] + ATP = O-phospho-L-threonyl-[protein] + ADP + H(+)</text>
        <dbReference type="Rhea" id="RHEA:46608"/>
        <dbReference type="Rhea" id="RHEA-COMP:11060"/>
        <dbReference type="Rhea" id="RHEA-COMP:11605"/>
        <dbReference type="ChEBI" id="CHEBI:15378"/>
        <dbReference type="ChEBI" id="CHEBI:30013"/>
        <dbReference type="ChEBI" id="CHEBI:30616"/>
        <dbReference type="ChEBI" id="CHEBI:61977"/>
        <dbReference type="ChEBI" id="CHEBI:456216"/>
        <dbReference type="EC" id="2.7.11.1"/>
    </reaction>
</comment>
<dbReference type="EMBL" id="AXCR01000006">
    <property type="protein sequence ID" value="KJR86525.1"/>
    <property type="molecule type" value="Genomic_DNA"/>
</dbReference>
<keyword evidence="9 17" id="KW-0418">Kinase</keyword>
<evidence type="ECO:0000256" key="14">
    <source>
        <dbReference type="ARBA" id="ARBA00048679"/>
    </source>
</evidence>
<evidence type="ECO:0000256" key="7">
    <source>
        <dbReference type="ARBA" id="ARBA00022679"/>
    </source>
</evidence>
<evidence type="ECO:0000256" key="11">
    <source>
        <dbReference type="ARBA" id="ARBA00030980"/>
    </source>
</evidence>
<dbReference type="PANTHER" id="PTHR45646:SF11">
    <property type="entry name" value="SERINE_THREONINE-PROTEIN KINASE DOA"/>
    <property type="match status" value="1"/>
</dbReference>
<dbReference type="PROSITE" id="PS00107">
    <property type="entry name" value="PROTEIN_KINASE_ATP"/>
    <property type="match status" value="1"/>
</dbReference>
<keyword evidence="8 15" id="KW-0547">Nucleotide-binding</keyword>
<evidence type="ECO:0000256" key="5">
    <source>
        <dbReference type="ARBA" id="ARBA00019973"/>
    </source>
</evidence>
<evidence type="ECO:0000256" key="9">
    <source>
        <dbReference type="ARBA" id="ARBA00022777"/>
    </source>
</evidence>
<evidence type="ECO:0000259" key="16">
    <source>
        <dbReference type="PROSITE" id="PS50011"/>
    </source>
</evidence>
<dbReference type="SUPFAM" id="SSF56112">
    <property type="entry name" value="Protein kinase-like (PK-like)"/>
    <property type="match status" value="1"/>
</dbReference>
<comment type="caution">
    <text evidence="17">The sequence shown here is derived from an EMBL/GenBank/DDBJ whole genome shotgun (WGS) entry which is preliminary data.</text>
</comment>
<evidence type="ECO:0000313" key="18">
    <source>
        <dbReference type="Proteomes" id="UP000033710"/>
    </source>
</evidence>
<dbReference type="VEuPathDB" id="FungiDB:SPSK_02506"/>
<dbReference type="KEGG" id="ssck:SPSK_02506"/>
<evidence type="ECO:0000256" key="1">
    <source>
        <dbReference type="ARBA" id="ARBA00003747"/>
    </source>
</evidence>
<evidence type="ECO:0000256" key="3">
    <source>
        <dbReference type="ARBA" id="ARBA00012513"/>
    </source>
</evidence>
<dbReference type="Pfam" id="PF00069">
    <property type="entry name" value="Pkinase"/>
    <property type="match status" value="1"/>
</dbReference>
<keyword evidence="10 15" id="KW-0067">ATP-binding</keyword>
<dbReference type="RefSeq" id="XP_016589201.1">
    <property type="nucleotide sequence ID" value="XM_016729375.1"/>
</dbReference>
<evidence type="ECO:0000256" key="8">
    <source>
        <dbReference type="ARBA" id="ARBA00022741"/>
    </source>
</evidence>
<evidence type="ECO:0000313" key="17">
    <source>
        <dbReference type="EMBL" id="KJR86525.1"/>
    </source>
</evidence>